<proteinExistence type="predicted"/>
<feature type="compositionally biased region" description="Pro residues" evidence="1">
    <location>
        <begin position="98"/>
        <end position="115"/>
    </location>
</feature>
<gene>
    <name evidence="2" type="ORF">CC80DRAFT_542207</name>
</gene>
<dbReference type="OrthoDB" id="3642826at2759"/>
<dbReference type="EMBL" id="ML976978">
    <property type="protein sequence ID" value="KAF1963057.1"/>
    <property type="molecule type" value="Genomic_DNA"/>
</dbReference>
<dbReference type="Proteomes" id="UP000800035">
    <property type="component" value="Unassembled WGS sequence"/>
</dbReference>
<dbReference type="AlphaFoldDB" id="A0A6A5UPR3"/>
<organism evidence="2 3">
    <name type="scientific">Byssothecium circinans</name>
    <dbReference type="NCBI Taxonomy" id="147558"/>
    <lineage>
        <taxon>Eukaryota</taxon>
        <taxon>Fungi</taxon>
        <taxon>Dikarya</taxon>
        <taxon>Ascomycota</taxon>
        <taxon>Pezizomycotina</taxon>
        <taxon>Dothideomycetes</taxon>
        <taxon>Pleosporomycetidae</taxon>
        <taxon>Pleosporales</taxon>
        <taxon>Massarineae</taxon>
        <taxon>Massarinaceae</taxon>
        <taxon>Byssothecium</taxon>
    </lineage>
</organism>
<protein>
    <submittedName>
        <fullName evidence="2">Uncharacterized protein</fullName>
    </submittedName>
</protein>
<name>A0A6A5UPR3_9PLEO</name>
<evidence type="ECO:0000313" key="2">
    <source>
        <dbReference type="EMBL" id="KAF1963057.1"/>
    </source>
</evidence>
<accession>A0A6A5UPR3</accession>
<evidence type="ECO:0000256" key="1">
    <source>
        <dbReference type="SAM" id="MobiDB-lite"/>
    </source>
</evidence>
<feature type="region of interest" description="Disordered" evidence="1">
    <location>
        <begin position="1"/>
        <end position="117"/>
    </location>
</feature>
<reference evidence="2" key="1">
    <citation type="journal article" date="2020" name="Stud. Mycol.">
        <title>101 Dothideomycetes genomes: a test case for predicting lifestyles and emergence of pathogens.</title>
        <authorList>
            <person name="Haridas S."/>
            <person name="Albert R."/>
            <person name="Binder M."/>
            <person name="Bloem J."/>
            <person name="Labutti K."/>
            <person name="Salamov A."/>
            <person name="Andreopoulos B."/>
            <person name="Baker S."/>
            <person name="Barry K."/>
            <person name="Bills G."/>
            <person name="Bluhm B."/>
            <person name="Cannon C."/>
            <person name="Castanera R."/>
            <person name="Culley D."/>
            <person name="Daum C."/>
            <person name="Ezra D."/>
            <person name="Gonzalez J."/>
            <person name="Henrissat B."/>
            <person name="Kuo A."/>
            <person name="Liang C."/>
            <person name="Lipzen A."/>
            <person name="Lutzoni F."/>
            <person name="Magnuson J."/>
            <person name="Mondo S."/>
            <person name="Nolan M."/>
            <person name="Ohm R."/>
            <person name="Pangilinan J."/>
            <person name="Park H.-J."/>
            <person name="Ramirez L."/>
            <person name="Alfaro M."/>
            <person name="Sun H."/>
            <person name="Tritt A."/>
            <person name="Yoshinaga Y."/>
            <person name="Zwiers L.-H."/>
            <person name="Turgeon B."/>
            <person name="Goodwin S."/>
            <person name="Spatafora J."/>
            <person name="Crous P."/>
            <person name="Grigoriev I."/>
        </authorList>
    </citation>
    <scope>NUCLEOTIDE SEQUENCE</scope>
    <source>
        <strain evidence="2">CBS 675.92</strain>
    </source>
</reference>
<evidence type="ECO:0000313" key="3">
    <source>
        <dbReference type="Proteomes" id="UP000800035"/>
    </source>
</evidence>
<feature type="compositionally biased region" description="Polar residues" evidence="1">
    <location>
        <begin position="21"/>
        <end position="31"/>
    </location>
</feature>
<feature type="region of interest" description="Disordered" evidence="1">
    <location>
        <begin position="148"/>
        <end position="173"/>
    </location>
</feature>
<keyword evidence="3" id="KW-1185">Reference proteome</keyword>
<feature type="region of interest" description="Disordered" evidence="1">
    <location>
        <begin position="195"/>
        <end position="222"/>
    </location>
</feature>
<sequence>MAHRRARNVSHSYASSADGDSATNPPATTQLALIPSAPGTTNLAPPELLPTSIPFPSGLIPSAPRPPNQIPTRQPGTFLIPSEDRPPSQFPSSTRPPFLIPSGPPLNTNLPPPLSTQPIPSITNPTPVNPPIGTNPPNASFPLLPSMTSTGEGLKPIPAPSTNPGDPDGHHEIPEPNFTATAPCRGCSPAVAIPATGWGDSLPPSESVPGAEPQETPNQAPQATITIGPSTIVIKPEPTKKDGTPSGGGFLIGDSTTVQPGQTITIDKTPLVIQITASRTEVILGGTQTIALPAGPPADITRAPLVLLPVTIGSQTFTPIMNPDTKLSPQTPALYIVSGHTLIPGGAPLTISGTTFSLPVAPTAVVINGKTSTIAPEYGAIQTKTTVPYLTLWHTTFMANAAGNYVLSPGVTLRPGGEQITVSGTVLSLKPGNTEVVVQGSTSFMLPVSTVVTLTRSAGGSYVGGGGQQVGTAAATLPYPAGARRSVGGGVEGVAEAAVVLGVLIVGWLAVWL</sequence>